<dbReference type="NCBIfam" id="TIGR00847">
    <property type="entry name" value="ccoS"/>
    <property type="match status" value="1"/>
</dbReference>
<keyword evidence="1" id="KW-1133">Transmembrane helix</keyword>
<name>A0ABS8PPI8_9BACT</name>
<feature type="transmembrane region" description="Helical" evidence="1">
    <location>
        <begin position="6"/>
        <end position="26"/>
    </location>
</feature>
<organism evidence="2 3">
    <name type="scientific">Niabella pedocola</name>
    <dbReference type="NCBI Taxonomy" id="1752077"/>
    <lineage>
        <taxon>Bacteria</taxon>
        <taxon>Pseudomonadati</taxon>
        <taxon>Bacteroidota</taxon>
        <taxon>Chitinophagia</taxon>
        <taxon>Chitinophagales</taxon>
        <taxon>Chitinophagaceae</taxon>
        <taxon>Niabella</taxon>
    </lineage>
</organism>
<dbReference type="RefSeq" id="WP_231003140.1">
    <property type="nucleotide sequence ID" value="NZ_JAJNEC010000004.1"/>
</dbReference>
<dbReference type="InterPro" id="IPR004714">
    <property type="entry name" value="Cyt_oxidase_maturation_cbb3"/>
</dbReference>
<sequence length="52" mass="5890">MNIIIITAIVSLLIAVIFLAGLIWSIRDGQFEDDYAPPNRILFEEKKASKNK</sequence>
<accession>A0ABS8PPI8</accession>
<dbReference type="Proteomes" id="UP001199816">
    <property type="component" value="Unassembled WGS sequence"/>
</dbReference>
<keyword evidence="1" id="KW-0812">Transmembrane</keyword>
<keyword evidence="3" id="KW-1185">Reference proteome</keyword>
<evidence type="ECO:0000313" key="2">
    <source>
        <dbReference type="EMBL" id="MCD2422237.1"/>
    </source>
</evidence>
<dbReference type="Pfam" id="PF03597">
    <property type="entry name" value="FixS"/>
    <property type="match status" value="1"/>
</dbReference>
<evidence type="ECO:0000313" key="3">
    <source>
        <dbReference type="Proteomes" id="UP001199816"/>
    </source>
</evidence>
<comment type="caution">
    <text evidence="2">The sequence shown here is derived from an EMBL/GenBank/DDBJ whole genome shotgun (WGS) entry which is preliminary data.</text>
</comment>
<gene>
    <name evidence="2" type="primary">ccoS</name>
    <name evidence="2" type="ORF">LQ567_05645</name>
</gene>
<protein>
    <submittedName>
        <fullName evidence="2">Cbb3-type cytochrome oxidase assembly protein CcoS</fullName>
    </submittedName>
</protein>
<proteinExistence type="predicted"/>
<dbReference type="EMBL" id="JAJNEC010000004">
    <property type="protein sequence ID" value="MCD2422237.1"/>
    <property type="molecule type" value="Genomic_DNA"/>
</dbReference>
<keyword evidence="1" id="KW-0472">Membrane</keyword>
<reference evidence="2 3" key="1">
    <citation type="submission" date="2021-11" db="EMBL/GenBank/DDBJ databases">
        <title>Genomic of Niabella pedocola.</title>
        <authorList>
            <person name="Wu T."/>
        </authorList>
    </citation>
    <scope>NUCLEOTIDE SEQUENCE [LARGE SCALE GENOMIC DNA]</scope>
    <source>
        <strain evidence="2 3">JCM 31011</strain>
    </source>
</reference>
<evidence type="ECO:0000256" key="1">
    <source>
        <dbReference type="SAM" id="Phobius"/>
    </source>
</evidence>